<gene>
    <name evidence="3" type="ORF">GAH_01454</name>
</gene>
<evidence type="ECO:0000259" key="2">
    <source>
        <dbReference type="Pfam" id="PF09339"/>
    </source>
</evidence>
<keyword evidence="3" id="KW-0238">DNA-binding</keyword>
<name>A0A0F7IEY2_9EURY</name>
<dbReference type="HOGENOM" id="CLU_1922696_0_0_2"/>
<dbReference type="Pfam" id="PF09339">
    <property type="entry name" value="HTH_IclR"/>
    <property type="match status" value="1"/>
</dbReference>
<dbReference type="OrthoDB" id="359520at2157"/>
<protein>
    <submittedName>
        <fullName evidence="3">Winged helix-turn-helix DNA-binding</fullName>
    </submittedName>
</protein>
<feature type="transmembrane region" description="Helical" evidence="1">
    <location>
        <begin position="12"/>
        <end position="43"/>
    </location>
</feature>
<keyword evidence="4" id="KW-1185">Reference proteome</keyword>
<dbReference type="GeneID" id="24804024"/>
<reference evidence="3 4" key="1">
    <citation type="submission" date="2015-04" db="EMBL/GenBank/DDBJ databases">
        <title>The complete genome sequence of the hyperthermophilic, obligate iron-reducing archaeon Geoglobus ahangari strain 234T.</title>
        <authorList>
            <person name="Manzella M.P."/>
            <person name="Holmes D.E."/>
            <person name="Rocheleau J.M."/>
            <person name="Chung A."/>
            <person name="Reguera G."/>
            <person name="Kashefi K."/>
        </authorList>
    </citation>
    <scope>NUCLEOTIDE SEQUENCE [LARGE SCALE GENOMIC DNA]</scope>
    <source>
        <strain evidence="3 4">234</strain>
    </source>
</reference>
<dbReference type="InterPro" id="IPR011991">
    <property type="entry name" value="ArsR-like_HTH"/>
</dbReference>
<dbReference type="Proteomes" id="UP000034723">
    <property type="component" value="Chromosome"/>
</dbReference>
<organism evidence="3 4">
    <name type="scientific">Geoglobus ahangari</name>
    <dbReference type="NCBI Taxonomy" id="113653"/>
    <lineage>
        <taxon>Archaea</taxon>
        <taxon>Methanobacteriati</taxon>
        <taxon>Methanobacteriota</taxon>
        <taxon>Archaeoglobi</taxon>
        <taxon>Archaeoglobales</taxon>
        <taxon>Archaeoglobaceae</taxon>
        <taxon>Geoglobus</taxon>
    </lineage>
</organism>
<sequence>MKIEITRECALVAIAAYVAGLMIGDFVEGTLALLLIVLILWAVKDFVGRLSNNSGKNCGNGDSALQNSSDEISIPLRSLKDNERRVVECLHEFGEMTQVELSARTGIPKSTLSRILRSLEEGGLLRDTATE</sequence>
<dbReference type="RefSeq" id="WP_169745347.1">
    <property type="nucleotide sequence ID" value="NZ_CP011267.1"/>
</dbReference>
<keyword evidence="1" id="KW-0472">Membrane</keyword>
<dbReference type="EMBL" id="CP011267">
    <property type="protein sequence ID" value="AKG91254.1"/>
    <property type="molecule type" value="Genomic_DNA"/>
</dbReference>
<accession>A0A0F7IEY2</accession>
<keyword evidence="1" id="KW-1133">Transmembrane helix</keyword>
<dbReference type="KEGG" id="gah:GAH_01454"/>
<dbReference type="InParanoid" id="A0A0F7IEY2"/>
<feature type="domain" description="HTH iclR-type" evidence="2">
    <location>
        <begin position="86"/>
        <end position="126"/>
    </location>
</feature>
<evidence type="ECO:0000256" key="1">
    <source>
        <dbReference type="SAM" id="Phobius"/>
    </source>
</evidence>
<evidence type="ECO:0000313" key="4">
    <source>
        <dbReference type="Proteomes" id="UP000034723"/>
    </source>
</evidence>
<dbReference type="SUPFAM" id="SSF46785">
    <property type="entry name" value="Winged helix' DNA-binding domain"/>
    <property type="match status" value="1"/>
</dbReference>
<evidence type="ECO:0000313" key="3">
    <source>
        <dbReference type="EMBL" id="AKG91254.1"/>
    </source>
</evidence>
<dbReference type="STRING" id="113653.GAH_01454"/>
<dbReference type="InterPro" id="IPR036388">
    <property type="entry name" value="WH-like_DNA-bd_sf"/>
</dbReference>
<dbReference type="AlphaFoldDB" id="A0A0F7IEY2"/>
<proteinExistence type="predicted"/>
<keyword evidence="1" id="KW-0812">Transmembrane</keyword>
<dbReference type="GO" id="GO:0003677">
    <property type="term" value="F:DNA binding"/>
    <property type="evidence" value="ECO:0007669"/>
    <property type="project" value="UniProtKB-KW"/>
</dbReference>
<dbReference type="Gene3D" id="1.10.10.10">
    <property type="entry name" value="Winged helix-like DNA-binding domain superfamily/Winged helix DNA-binding domain"/>
    <property type="match status" value="1"/>
</dbReference>
<dbReference type="InterPro" id="IPR005471">
    <property type="entry name" value="Tscrpt_reg_IclR_N"/>
</dbReference>
<dbReference type="InterPro" id="IPR036390">
    <property type="entry name" value="WH_DNA-bd_sf"/>
</dbReference>
<dbReference type="CDD" id="cd00090">
    <property type="entry name" value="HTH_ARSR"/>
    <property type="match status" value="1"/>
</dbReference>